<dbReference type="RefSeq" id="XP_005786119.1">
    <property type="nucleotide sequence ID" value="XM_005786062.1"/>
</dbReference>
<dbReference type="HOGENOM" id="CLU_2364057_0_0_1"/>
<dbReference type="Proteomes" id="UP000013827">
    <property type="component" value="Unassembled WGS sequence"/>
</dbReference>
<proteinExistence type="predicted"/>
<accession>A0A0D3KD55</accession>
<evidence type="ECO:0000313" key="2">
    <source>
        <dbReference type="EnsemblProtists" id="EOD33690"/>
    </source>
</evidence>
<evidence type="ECO:0000313" key="3">
    <source>
        <dbReference type="Proteomes" id="UP000013827"/>
    </source>
</evidence>
<dbReference type="AlphaFoldDB" id="A0A0D3KD55"/>
<dbReference type="EnsemblProtists" id="EOD33690">
    <property type="protein sequence ID" value="EOD33690"/>
    <property type="gene ID" value="EMIHUDRAFT_441512"/>
</dbReference>
<organism evidence="2 3">
    <name type="scientific">Emiliania huxleyi (strain CCMP1516)</name>
    <dbReference type="NCBI Taxonomy" id="280463"/>
    <lineage>
        <taxon>Eukaryota</taxon>
        <taxon>Haptista</taxon>
        <taxon>Haptophyta</taxon>
        <taxon>Prymnesiophyceae</taxon>
        <taxon>Isochrysidales</taxon>
        <taxon>Noelaerhabdaceae</taxon>
        <taxon>Emiliania</taxon>
    </lineage>
</organism>
<reference evidence="3" key="1">
    <citation type="journal article" date="2013" name="Nature">
        <title>Pan genome of the phytoplankton Emiliania underpins its global distribution.</title>
        <authorList>
            <person name="Read B.A."/>
            <person name="Kegel J."/>
            <person name="Klute M.J."/>
            <person name="Kuo A."/>
            <person name="Lefebvre S.C."/>
            <person name="Maumus F."/>
            <person name="Mayer C."/>
            <person name="Miller J."/>
            <person name="Monier A."/>
            <person name="Salamov A."/>
            <person name="Young J."/>
            <person name="Aguilar M."/>
            <person name="Claverie J.M."/>
            <person name="Frickenhaus S."/>
            <person name="Gonzalez K."/>
            <person name="Herman E.K."/>
            <person name="Lin Y.C."/>
            <person name="Napier J."/>
            <person name="Ogata H."/>
            <person name="Sarno A.F."/>
            <person name="Shmutz J."/>
            <person name="Schroeder D."/>
            <person name="de Vargas C."/>
            <person name="Verret F."/>
            <person name="von Dassow P."/>
            <person name="Valentin K."/>
            <person name="Van de Peer Y."/>
            <person name="Wheeler G."/>
            <person name="Dacks J.B."/>
            <person name="Delwiche C.F."/>
            <person name="Dyhrman S.T."/>
            <person name="Glockner G."/>
            <person name="John U."/>
            <person name="Richards T."/>
            <person name="Worden A.Z."/>
            <person name="Zhang X."/>
            <person name="Grigoriev I.V."/>
            <person name="Allen A.E."/>
            <person name="Bidle K."/>
            <person name="Borodovsky M."/>
            <person name="Bowler C."/>
            <person name="Brownlee C."/>
            <person name="Cock J.M."/>
            <person name="Elias M."/>
            <person name="Gladyshev V.N."/>
            <person name="Groth M."/>
            <person name="Guda C."/>
            <person name="Hadaegh A."/>
            <person name="Iglesias-Rodriguez M.D."/>
            <person name="Jenkins J."/>
            <person name="Jones B.M."/>
            <person name="Lawson T."/>
            <person name="Leese F."/>
            <person name="Lindquist E."/>
            <person name="Lobanov A."/>
            <person name="Lomsadze A."/>
            <person name="Malik S.B."/>
            <person name="Marsh M.E."/>
            <person name="Mackinder L."/>
            <person name="Mock T."/>
            <person name="Mueller-Roeber B."/>
            <person name="Pagarete A."/>
            <person name="Parker M."/>
            <person name="Probert I."/>
            <person name="Quesneville H."/>
            <person name="Raines C."/>
            <person name="Rensing S.A."/>
            <person name="Riano-Pachon D.M."/>
            <person name="Richier S."/>
            <person name="Rokitta S."/>
            <person name="Shiraiwa Y."/>
            <person name="Soanes D.M."/>
            <person name="van der Giezen M."/>
            <person name="Wahlund T.M."/>
            <person name="Williams B."/>
            <person name="Wilson W."/>
            <person name="Wolfe G."/>
            <person name="Wurch L.L."/>
        </authorList>
    </citation>
    <scope>NUCLEOTIDE SEQUENCE</scope>
</reference>
<reference evidence="2" key="2">
    <citation type="submission" date="2024-10" db="UniProtKB">
        <authorList>
            <consortium name="EnsemblProtists"/>
        </authorList>
    </citation>
    <scope>IDENTIFICATION</scope>
</reference>
<dbReference type="KEGG" id="ehx:EMIHUDRAFT_441512"/>
<dbReference type="GeneID" id="17278961"/>
<feature type="region of interest" description="Disordered" evidence="1">
    <location>
        <begin position="73"/>
        <end position="104"/>
    </location>
</feature>
<protein>
    <submittedName>
        <fullName evidence="2">Uncharacterized protein</fullName>
    </submittedName>
</protein>
<keyword evidence="3" id="KW-1185">Reference proteome</keyword>
<sequence>MIATPRPTVASRVTAASRIVVRLHRSGRSLGKCLHTRWVRCSSSQCASEFTGREELVAMKVVELKEELGERAEALSGNKGAAAPPAARRNSERVFGERRGRRRS</sequence>
<dbReference type="PaxDb" id="2903-EOD33690"/>
<evidence type="ECO:0000256" key="1">
    <source>
        <dbReference type="SAM" id="MobiDB-lite"/>
    </source>
</evidence>
<name>A0A0D3KD55_EMIH1</name>
<feature type="compositionally biased region" description="Basic and acidic residues" evidence="1">
    <location>
        <begin position="89"/>
        <end position="98"/>
    </location>
</feature>